<dbReference type="PRINTS" id="PR01036">
    <property type="entry name" value="TCRTETB"/>
</dbReference>
<dbReference type="InterPro" id="IPR011701">
    <property type="entry name" value="MFS"/>
</dbReference>
<feature type="transmembrane region" description="Helical" evidence="7">
    <location>
        <begin position="403"/>
        <end position="424"/>
    </location>
</feature>
<feature type="domain" description="Major facilitator superfamily (MFS) profile" evidence="8">
    <location>
        <begin position="16"/>
        <end position="502"/>
    </location>
</feature>
<comment type="subcellular location">
    <subcellularLocation>
        <location evidence="1">Membrane</location>
        <topology evidence="1">Multi-pass membrane protein</topology>
    </subcellularLocation>
</comment>
<dbReference type="PANTHER" id="PTHR23501:SF199">
    <property type="entry name" value="MFS EFFLUX TRANSPORTER INPD-RELATED"/>
    <property type="match status" value="1"/>
</dbReference>
<evidence type="ECO:0000256" key="1">
    <source>
        <dbReference type="ARBA" id="ARBA00004141"/>
    </source>
</evidence>
<feature type="transmembrane region" description="Helical" evidence="7">
    <location>
        <begin position="345"/>
        <end position="363"/>
    </location>
</feature>
<evidence type="ECO:0000313" key="10">
    <source>
        <dbReference type="Proteomes" id="UP000191500"/>
    </source>
</evidence>
<dbReference type="PANTHER" id="PTHR23501">
    <property type="entry name" value="MAJOR FACILITATOR SUPERFAMILY"/>
    <property type="match status" value="1"/>
</dbReference>
<dbReference type="SUPFAM" id="SSF103473">
    <property type="entry name" value="MFS general substrate transporter"/>
    <property type="match status" value="1"/>
</dbReference>
<dbReference type="Proteomes" id="UP000191500">
    <property type="component" value="Unassembled WGS sequence"/>
</dbReference>
<feature type="transmembrane region" description="Helical" evidence="7">
    <location>
        <begin position="210"/>
        <end position="227"/>
    </location>
</feature>
<name>A0A1V6V9U5_9EURO</name>
<feature type="transmembrane region" description="Helical" evidence="7">
    <location>
        <begin position="80"/>
        <end position="100"/>
    </location>
</feature>
<protein>
    <recommendedName>
        <fullName evidence="8">Major facilitator superfamily (MFS) profile domain-containing protein</fullName>
    </recommendedName>
</protein>
<dbReference type="Gene3D" id="1.20.1720.10">
    <property type="entry name" value="Multidrug resistance protein D"/>
    <property type="match status" value="1"/>
</dbReference>
<gene>
    <name evidence="9" type="ORF">PENCOP_c001G01603</name>
</gene>
<keyword evidence="10" id="KW-1185">Reference proteome</keyword>
<reference evidence="10" key="1">
    <citation type="journal article" date="2017" name="Nat. Microbiol.">
        <title>Global analysis of biosynthetic gene clusters reveals vast potential of secondary metabolite production in Penicillium species.</title>
        <authorList>
            <person name="Nielsen J.C."/>
            <person name="Grijseels S."/>
            <person name="Prigent S."/>
            <person name="Ji B."/>
            <person name="Dainat J."/>
            <person name="Nielsen K.F."/>
            <person name="Frisvad J.C."/>
            <person name="Workman M."/>
            <person name="Nielsen J."/>
        </authorList>
    </citation>
    <scope>NUCLEOTIDE SEQUENCE [LARGE SCALE GENOMIC DNA]</scope>
    <source>
        <strain evidence="10">IBT 31321</strain>
    </source>
</reference>
<comment type="caution">
    <text evidence="9">The sequence shown here is derived from an EMBL/GenBank/DDBJ whole genome shotgun (WGS) entry which is preliminary data.</text>
</comment>
<dbReference type="EMBL" id="MDDG01000001">
    <property type="protein sequence ID" value="OQE47447.1"/>
    <property type="molecule type" value="Genomic_DNA"/>
</dbReference>
<feature type="transmembrane region" description="Helical" evidence="7">
    <location>
        <begin position="369"/>
        <end position="391"/>
    </location>
</feature>
<keyword evidence="3 7" id="KW-0812">Transmembrane</keyword>
<dbReference type="GO" id="GO:0022857">
    <property type="term" value="F:transmembrane transporter activity"/>
    <property type="evidence" value="ECO:0007669"/>
    <property type="project" value="InterPro"/>
</dbReference>
<dbReference type="Pfam" id="PF07690">
    <property type="entry name" value="MFS_1"/>
    <property type="match status" value="1"/>
</dbReference>
<evidence type="ECO:0000256" key="2">
    <source>
        <dbReference type="ARBA" id="ARBA00007520"/>
    </source>
</evidence>
<dbReference type="InterPro" id="IPR036259">
    <property type="entry name" value="MFS_trans_sf"/>
</dbReference>
<feature type="transmembrane region" description="Helical" evidence="7">
    <location>
        <begin position="106"/>
        <end position="126"/>
    </location>
</feature>
<dbReference type="GO" id="GO:0005886">
    <property type="term" value="C:plasma membrane"/>
    <property type="evidence" value="ECO:0007669"/>
    <property type="project" value="TreeGrafter"/>
</dbReference>
<dbReference type="PROSITE" id="PS50850">
    <property type="entry name" value="MFS"/>
    <property type="match status" value="1"/>
</dbReference>
<feature type="transmembrane region" description="Helical" evidence="7">
    <location>
        <begin position="53"/>
        <end position="73"/>
    </location>
</feature>
<feature type="region of interest" description="Disordered" evidence="6">
    <location>
        <begin position="502"/>
        <end position="530"/>
    </location>
</feature>
<dbReference type="InterPro" id="IPR020846">
    <property type="entry name" value="MFS_dom"/>
</dbReference>
<dbReference type="CDD" id="cd17502">
    <property type="entry name" value="MFS_Azr1_MDR_like"/>
    <property type="match status" value="1"/>
</dbReference>
<feature type="transmembrane region" description="Helical" evidence="7">
    <location>
        <begin position="169"/>
        <end position="189"/>
    </location>
</feature>
<feature type="transmembrane region" description="Helical" evidence="7">
    <location>
        <begin position="315"/>
        <end position="338"/>
    </location>
</feature>
<evidence type="ECO:0000256" key="5">
    <source>
        <dbReference type="ARBA" id="ARBA00023136"/>
    </source>
</evidence>
<accession>A0A1V6V9U5</accession>
<dbReference type="InterPro" id="IPR020904">
    <property type="entry name" value="Sc_DH/Rdtase_CS"/>
</dbReference>
<proteinExistence type="inferred from homology"/>
<feature type="transmembrane region" description="Helical" evidence="7">
    <location>
        <begin position="239"/>
        <end position="260"/>
    </location>
</feature>
<sequence length="530" mass="56789">MEDESIYPSFRKSLLVTISLCLTLFCVSLDETVLVTAIPRITNQFHSLNDVGWYGSSYLFVFTATQVAWGKLYTMYPAKWVFLTGVAIFEIGSLICGVSPTSGALIAGRSISGLGAGSVNAGAIVIVTNTIPARKRPIYLGCLGCVHGIVSVSGPLIGGLLTDHASWRWCFYLNLPIGAITILGIIFFLSTNKPPSGHLSWKEKVRSMDLLGSAFFIPGILTLLLALEWGGSEYSWDNWRVIMLFILSVMLLMVFAGVQIRAGDKGTISPRIVSDRNMMGLMAYIVGNSGGLFVFVYYLPIWLQAIQGYSASKSGLAILPTQLGMVIASLTGGILVTVFRYYTPFLIISSLMAVAGASLLSSLHPSSSLANILGFQVVLSFGIGLGAQNAMVVPSVVCAPDDVIMAIATLCFLQMLSSSIALTIGQTVFHNRLVGNLRSSAPSMDVSLVAEGATLLRDRVSSELLQPVLEAYSKAVTQTFYVGVAMCALSLLGSASMQWKRVPGKKAAEEEGPRDSNSPAQPTTEEKDVK</sequence>
<feature type="transmembrane region" description="Helical" evidence="7">
    <location>
        <begin position="281"/>
        <end position="303"/>
    </location>
</feature>
<evidence type="ECO:0000256" key="6">
    <source>
        <dbReference type="SAM" id="MobiDB-lite"/>
    </source>
</evidence>
<evidence type="ECO:0000259" key="8">
    <source>
        <dbReference type="PROSITE" id="PS50850"/>
    </source>
</evidence>
<organism evidence="9 10">
    <name type="scientific">Penicillium coprophilum</name>
    <dbReference type="NCBI Taxonomy" id="36646"/>
    <lineage>
        <taxon>Eukaryota</taxon>
        <taxon>Fungi</taxon>
        <taxon>Dikarya</taxon>
        <taxon>Ascomycota</taxon>
        <taxon>Pezizomycotina</taxon>
        <taxon>Eurotiomycetes</taxon>
        <taxon>Eurotiomycetidae</taxon>
        <taxon>Eurotiales</taxon>
        <taxon>Aspergillaceae</taxon>
        <taxon>Penicillium</taxon>
    </lineage>
</organism>
<comment type="similarity">
    <text evidence="2">Belongs to the major facilitator superfamily. TCR/Tet family.</text>
</comment>
<evidence type="ECO:0000313" key="9">
    <source>
        <dbReference type="EMBL" id="OQE47447.1"/>
    </source>
</evidence>
<feature type="transmembrane region" description="Helical" evidence="7">
    <location>
        <begin position="138"/>
        <end position="157"/>
    </location>
</feature>
<keyword evidence="5 7" id="KW-0472">Membrane</keyword>
<evidence type="ECO:0000256" key="3">
    <source>
        <dbReference type="ARBA" id="ARBA00022692"/>
    </source>
</evidence>
<evidence type="ECO:0000256" key="4">
    <source>
        <dbReference type="ARBA" id="ARBA00022989"/>
    </source>
</evidence>
<dbReference type="Gene3D" id="1.20.1250.20">
    <property type="entry name" value="MFS general substrate transporter like domains"/>
    <property type="match status" value="1"/>
</dbReference>
<evidence type="ECO:0000256" key="7">
    <source>
        <dbReference type="SAM" id="Phobius"/>
    </source>
</evidence>
<dbReference type="PROSITE" id="PS00061">
    <property type="entry name" value="ADH_SHORT"/>
    <property type="match status" value="1"/>
</dbReference>
<dbReference type="AlphaFoldDB" id="A0A1V6V9U5"/>
<keyword evidence="4 7" id="KW-1133">Transmembrane helix</keyword>
<feature type="transmembrane region" description="Helical" evidence="7">
    <location>
        <begin position="479"/>
        <end position="497"/>
    </location>
</feature>